<accession>A0A2M7TPB4</accession>
<reference evidence="5" key="1">
    <citation type="submission" date="2017-09" db="EMBL/GenBank/DDBJ databases">
        <title>Depth-based differentiation of microbial function through sediment-hosted aquifers and enrichment of novel symbionts in the deep terrestrial subsurface.</title>
        <authorList>
            <person name="Probst A.J."/>
            <person name="Ladd B."/>
            <person name="Jarett J.K."/>
            <person name="Geller-Mcgrath D.E."/>
            <person name="Sieber C.M.K."/>
            <person name="Emerson J.B."/>
            <person name="Anantharaman K."/>
            <person name="Thomas B.C."/>
            <person name="Malmstrom R."/>
            <person name="Stieglmeier M."/>
            <person name="Klingl A."/>
            <person name="Woyke T."/>
            <person name="Ryan C.M."/>
            <person name="Banfield J.F."/>
        </authorList>
    </citation>
    <scope>NUCLEOTIDE SEQUENCE [LARGE SCALE GENOMIC DNA]</scope>
</reference>
<dbReference type="SUPFAM" id="SSF54814">
    <property type="entry name" value="Prokaryotic type KH domain (KH-domain type II)"/>
    <property type="match status" value="1"/>
</dbReference>
<dbReference type="Proteomes" id="UP000229753">
    <property type="component" value="Unassembled WGS sequence"/>
</dbReference>
<feature type="non-terminal residue" evidence="4">
    <location>
        <position position="1"/>
    </location>
</feature>
<organism evidence="4 5">
    <name type="scientific">Candidatus Woesebacteria bacterium CG_4_10_14_0_2_um_filter_39_14</name>
    <dbReference type="NCBI Taxonomy" id="1975054"/>
    <lineage>
        <taxon>Bacteria</taxon>
        <taxon>Candidatus Woeseibacteriota</taxon>
    </lineage>
</organism>
<name>A0A2M7TPB4_9BACT</name>
<dbReference type="PANTHER" id="PTHR34654">
    <property type="entry name" value="UPF0109 PROTEIN SCO5592"/>
    <property type="match status" value="1"/>
</dbReference>
<proteinExistence type="predicted"/>
<protein>
    <submittedName>
        <fullName evidence="4">RNA-binding protein</fullName>
    </submittedName>
</protein>
<keyword evidence="2 3" id="KW-0694">RNA-binding</keyword>
<dbReference type="InterPro" id="IPR009019">
    <property type="entry name" value="KH_sf_prok-type"/>
</dbReference>
<evidence type="ECO:0000256" key="2">
    <source>
        <dbReference type="ARBA" id="ARBA00022884"/>
    </source>
</evidence>
<dbReference type="EMBL" id="PFNO01000001">
    <property type="protein sequence ID" value="PIZ50330.1"/>
    <property type="molecule type" value="Genomic_DNA"/>
</dbReference>
<evidence type="ECO:0000256" key="3">
    <source>
        <dbReference type="PROSITE-ProRule" id="PRU00117"/>
    </source>
</evidence>
<comment type="caution">
    <text evidence="4">The sequence shown here is derived from an EMBL/GenBank/DDBJ whole genome shotgun (WGS) entry which is preliminary data.</text>
</comment>
<dbReference type="AlphaFoldDB" id="A0A2M7TPB4"/>
<dbReference type="Gene3D" id="3.30.300.20">
    <property type="match status" value="1"/>
</dbReference>
<evidence type="ECO:0000313" key="4">
    <source>
        <dbReference type="EMBL" id="PIZ50330.1"/>
    </source>
</evidence>
<dbReference type="GO" id="GO:0003723">
    <property type="term" value="F:RNA binding"/>
    <property type="evidence" value="ECO:0007669"/>
    <property type="project" value="UniProtKB-UniRule"/>
</dbReference>
<gene>
    <name evidence="4" type="ORF">COY29_00025</name>
</gene>
<dbReference type="Pfam" id="PF13083">
    <property type="entry name" value="KH_KhpA-B"/>
    <property type="match status" value="1"/>
</dbReference>
<evidence type="ECO:0000313" key="5">
    <source>
        <dbReference type="Proteomes" id="UP000229753"/>
    </source>
</evidence>
<dbReference type="PROSITE" id="PS50084">
    <property type="entry name" value="KH_TYPE_1"/>
    <property type="match status" value="1"/>
</dbReference>
<dbReference type="PANTHER" id="PTHR34654:SF1">
    <property type="entry name" value="RNA-BINDING PROTEIN KHPA"/>
    <property type="match status" value="1"/>
</dbReference>
<sequence length="55" mass="6396">EEKEEEGQLNLNLQANPEDIKIIIGKNGRTIKALRELLKMRAIKEKRKVNLNLNQ</sequence>
<keyword evidence="1" id="KW-0963">Cytoplasm</keyword>
<evidence type="ECO:0000256" key="1">
    <source>
        <dbReference type="ARBA" id="ARBA00022490"/>
    </source>
</evidence>
<dbReference type="InterPro" id="IPR015946">
    <property type="entry name" value="KH_dom-like_a/b"/>
</dbReference>
<dbReference type="InterPro" id="IPR020627">
    <property type="entry name" value="KhpA"/>
</dbReference>